<keyword evidence="4 9" id="KW-0997">Cell inner membrane</keyword>
<evidence type="ECO:0000313" key="12">
    <source>
        <dbReference type="Proteomes" id="UP000243859"/>
    </source>
</evidence>
<comment type="similarity">
    <text evidence="8 9">Belongs to the TRAP transporter small permease family.</text>
</comment>
<dbReference type="OrthoDB" id="4250245at2"/>
<dbReference type="GO" id="GO:0022857">
    <property type="term" value="F:transmembrane transporter activity"/>
    <property type="evidence" value="ECO:0007669"/>
    <property type="project" value="UniProtKB-UniRule"/>
</dbReference>
<keyword evidence="3" id="KW-1003">Cell membrane</keyword>
<dbReference type="GO" id="GO:0005886">
    <property type="term" value="C:plasma membrane"/>
    <property type="evidence" value="ECO:0007669"/>
    <property type="project" value="UniProtKB-SubCell"/>
</dbReference>
<keyword evidence="7 9" id="KW-0472">Membrane</keyword>
<sequence length="190" mass="21490">MKVFTRYLQVQDGLSEFVGRAISGLSLVLIVILLIEIVARYFLDSPTIWAHELSTMLFGAFCMLAGCYALRHHSHVRSEVIYGILSSRIQALCDTIVFGLGLVVLAVFFRMAVEFAADSWEMREFSARSVWQPPLYPVKTVIPIAVGLLFLQNLAEFLRSVLRTFGVRFNDPRAPEDEILAETHLPETMH</sequence>
<dbReference type="PANTHER" id="PTHR35011:SF4">
    <property type="entry name" value="SLL1102 PROTEIN"/>
    <property type="match status" value="1"/>
</dbReference>
<keyword evidence="12" id="KW-1185">Reference proteome</keyword>
<dbReference type="Pfam" id="PF04290">
    <property type="entry name" value="DctQ"/>
    <property type="match status" value="1"/>
</dbReference>
<evidence type="ECO:0000256" key="2">
    <source>
        <dbReference type="ARBA" id="ARBA00022448"/>
    </source>
</evidence>
<name>A0A2T5BVG4_9RHOB</name>
<dbReference type="RefSeq" id="WP_107890854.1">
    <property type="nucleotide sequence ID" value="NZ_NHSI01000018.1"/>
</dbReference>
<evidence type="ECO:0000256" key="5">
    <source>
        <dbReference type="ARBA" id="ARBA00022692"/>
    </source>
</evidence>
<dbReference type="AlphaFoldDB" id="A0A2T5BVG4"/>
<evidence type="ECO:0000256" key="9">
    <source>
        <dbReference type="RuleBase" id="RU369079"/>
    </source>
</evidence>
<feature type="transmembrane region" description="Helical" evidence="9">
    <location>
        <begin position="133"/>
        <end position="151"/>
    </location>
</feature>
<dbReference type="InterPro" id="IPR055348">
    <property type="entry name" value="DctQ"/>
</dbReference>
<dbReference type="InterPro" id="IPR007387">
    <property type="entry name" value="TRAP_DctQ"/>
</dbReference>
<gene>
    <name evidence="11" type="ORF">C8N32_10293</name>
</gene>
<keyword evidence="2 9" id="KW-0813">Transport</keyword>
<keyword evidence="5 9" id="KW-0812">Transmembrane</keyword>
<evidence type="ECO:0000256" key="8">
    <source>
        <dbReference type="ARBA" id="ARBA00038436"/>
    </source>
</evidence>
<feature type="domain" description="Tripartite ATP-independent periplasmic transporters DctQ component" evidence="10">
    <location>
        <begin position="29"/>
        <end position="161"/>
    </location>
</feature>
<dbReference type="Proteomes" id="UP000243859">
    <property type="component" value="Unassembled WGS sequence"/>
</dbReference>
<reference evidence="11 12" key="1">
    <citation type="submission" date="2018-04" db="EMBL/GenBank/DDBJ databases">
        <title>Genomic Encyclopedia of Archaeal and Bacterial Type Strains, Phase II (KMG-II): from individual species to whole genera.</title>
        <authorList>
            <person name="Goeker M."/>
        </authorList>
    </citation>
    <scope>NUCLEOTIDE SEQUENCE [LARGE SCALE GENOMIC DNA]</scope>
    <source>
        <strain evidence="11 12">DSM 18064</strain>
    </source>
</reference>
<comment type="subunit">
    <text evidence="9">The complex comprises the extracytoplasmic solute receptor protein and the two transmembrane proteins.</text>
</comment>
<evidence type="ECO:0000259" key="10">
    <source>
        <dbReference type="Pfam" id="PF04290"/>
    </source>
</evidence>
<evidence type="ECO:0000256" key="3">
    <source>
        <dbReference type="ARBA" id="ARBA00022475"/>
    </source>
</evidence>
<protein>
    <recommendedName>
        <fullName evidence="9">TRAP transporter small permease protein</fullName>
    </recommendedName>
</protein>
<feature type="transmembrane region" description="Helical" evidence="9">
    <location>
        <begin position="48"/>
        <end position="70"/>
    </location>
</feature>
<dbReference type="PANTHER" id="PTHR35011">
    <property type="entry name" value="2,3-DIKETO-L-GULONATE TRAP TRANSPORTER SMALL PERMEASE PROTEIN YIAM"/>
    <property type="match status" value="1"/>
</dbReference>
<feature type="transmembrane region" description="Helical" evidence="9">
    <location>
        <begin position="91"/>
        <end position="113"/>
    </location>
</feature>
<dbReference type="EMBL" id="QAAA01000002">
    <property type="protein sequence ID" value="PTN03571.1"/>
    <property type="molecule type" value="Genomic_DNA"/>
</dbReference>
<evidence type="ECO:0000313" key="11">
    <source>
        <dbReference type="EMBL" id="PTN03571.1"/>
    </source>
</evidence>
<accession>A0A2T5BVG4</accession>
<comment type="caution">
    <text evidence="11">The sequence shown here is derived from an EMBL/GenBank/DDBJ whole genome shotgun (WGS) entry which is preliminary data.</text>
</comment>
<feature type="transmembrane region" description="Helical" evidence="9">
    <location>
        <begin position="21"/>
        <end position="42"/>
    </location>
</feature>
<comment type="function">
    <text evidence="9">Part of the tripartite ATP-independent periplasmic (TRAP) transport system.</text>
</comment>
<organism evidence="11 12">
    <name type="scientific">Rhodovulum imhoffii</name>
    <dbReference type="NCBI Taxonomy" id="365340"/>
    <lineage>
        <taxon>Bacteria</taxon>
        <taxon>Pseudomonadati</taxon>
        <taxon>Pseudomonadota</taxon>
        <taxon>Alphaproteobacteria</taxon>
        <taxon>Rhodobacterales</taxon>
        <taxon>Paracoccaceae</taxon>
        <taxon>Rhodovulum</taxon>
    </lineage>
</organism>
<evidence type="ECO:0000256" key="4">
    <source>
        <dbReference type="ARBA" id="ARBA00022519"/>
    </source>
</evidence>
<comment type="subcellular location">
    <subcellularLocation>
        <location evidence="1 9">Cell inner membrane</location>
        <topology evidence="1 9">Multi-pass membrane protein</topology>
    </subcellularLocation>
</comment>
<evidence type="ECO:0000256" key="1">
    <source>
        <dbReference type="ARBA" id="ARBA00004429"/>
    </source>
</evidence>
<keyword evidence="6 9" id="KW-1133">Transmembrane helix</keyword>
<evidence type="ECO:0000256" key="7">
    <source>
        <dbReference type="ARBA" id="ARBA00023136"/>
    </source>
</evidence>
<proteinExistence type="inferred from homology"/>
<evidence type="ECO:0000256" key="6">
    <source>
        <dbReference type="ARBA" id="ARBA00022989"/>
    </source>
</evidence>